<dbReference type="AlphaFoldDB" id="A0A841E194"/>
<feature type="compositionally biased region" description="Basic and acidic residues" evidence="1">
    <location>
        <begin position="18"/>
        <end position="34"/>
    </location>
</feature>
<organism evidence="2 3">
    <name type="scientific">Kribbella solani</name>
    <dbReference type="NCBI Taxonomy" id="236067"/>
    <lineage>
        <taxon>Bacteria</taxon>
        <taxon>Bacillati</taxon>
        <taxon>Actinomycetota</taxon>
        <taxon>Actinomycetes</taxon>
        <taxon>Propionibacteriales</taxon>
        <taxon>Kribbellaceae</taxon>
        <taxon>Kribbella</taxon>
    </lineage>
</organism>
<feature type="region of interest" description="Disordered" evidence="1">
    <location>
        <begin position="1"/>
        <end position="44"/>
    </location>
</feature>
<evidence type="ECO:0000313" key="2">
    <source>
        <dbReference type="EMBL" id="MBB5982806.1"/>
    </source>
</evidence>
<keyword evidence="3" id="KW-1185">Reference proteome</keyword>
<proteinExistence type="predicted"/>
<sequence>MTEPVNSQNNELPDPIDLDAHRVDRARREDDARPTEQAGSESAGMVVPLSAGEVESMSTAYEVALDDADDDPATGKVIVPVDTPGLAVPVADGQRLPIIPTHLHPQNLRATTTRALARAGHVTAFHAVRSPWYATKFGWFAGRGLSRLVGRQMRWWWVPNSVELEQKAADAGELKEWEKIHRQLKATRLWRGLVLTGQNLGLLVGLPIAWNLAPAAGLAAVAAAAVAGLAHYGRPAGQTVLGTAVVAPRYRKLNSDIVLRAYYAAGLGKPDKADQEVRFGSPMSRDARNTGSQVLVDLPYGKSWSDVVGVREKIASGLDVHLNQVFLTPDKTSSRRHTLFVSDRDPLAVPVGRTDMLDCKPRSIWEPVKLGKDERDSLVTLSLMWNSLLVGAQPRKGKTFFARLVALHAALDPWVKLIVVDGKNSPDWLSFKKIAHRTVFGTHPNPNDDNPVEHLQAILDEVLAHIDRVNSILTTLPVTMCPDGKLTKELARDPRYPDLRVLVLVMEEFQVYFETEDQAVNKEIAAKLSRIQAVGPSAGVIIESSSQKPSGVGAGDVGRLFNRYRDNHSARFALKCGNRIVSEAVLGGDAYAEGFDAAALPVGDEYRGVGYLYGVTDNTPTVRSFLADAADADKITTAARKHREQLGTLTGEAAGEEIERATRDVLADLLTVLDADNAAHWDTVAGRLGERMPEQYDGTTPEAISAQARALGVPSVNVKRDGATRKGVKAADIRAAMARRDKTN</sequence>
<evidence type="ECO:0000313" key="3">
    <source>
        <dbReference type="Proteomes" id="UP000558997"/>
    </source>
</evidence>
<gene>
    <name evidence="2" type="ORF">HDA44_006147</name>
</gene>
<evidence type="ECO:0008006" key="4">
    <source>
        <dbReference type="Google" id="ProtNLM"/>
    </source>
</evidence>
<feature type="compositionally biased region" description="Polar residues" evidence="1">
    <location>
        <begin position="1"/>
        <end position="11"/>
    </location>
</feature>
<accession>A0A841E194</accession>
<protein>
    <recommendedName>
        <fullName evidence="4">Cell division protein FtsK</fullName>
    </recommendedName>
</protein>
<dbReference type="EMBL" id="JACHNF010000001">
    <property type="protein sequence ID" value="MBB5982806.1"/>
    <property type="molecule type" value="Genomic_DNA"/>
</dbReference>
<dbReference type="Gene3D" id="3.40.50.300">
    <property type="entry name" value="P-loop containing nucleotide triphosphate hydrolases"/>
    <property type="match status" value="1"/>
</dbReference>
<evidence type="ECO:0000256" key="1">
    <source>
        <dbReference type="SAM" id="MobiDB-lite"/>
    </source>
</evidence>
<name>A0A841E194_9ACTN</name>
<dbReference type="SUPFAM" id="SSF52540">
    <property type="entry name" value="P-loop containing nucleoside triphosphate hydrolases"/>
    <property type="match status" value="1"/>
</dbReference>
<dbReference type="Proteomes" id="UP000558997">
    <property type="component" value="Unassembled WGS sequence"/>
</dbReference>
<dbReference type="InterPro" id="IPR027417">
    <property type="entry name" value="P-loop_NTPase"/>
</dbReference>
<comment type="caution">
    <text evidence="2">The sequence shown here is derived from an EMBL/GenBank/DDBJ whole genome shotgun (WGS) entry which is preliminary data.</text>
</comment>
<reference evidence="2 3" key="1">
    <citation type="submission" date="2020-08" db="EMBL/GenBank/DDBJ databases">
        <title>Sequencing the genomes of 1000 actinobacteria strains.</title>
        <authorList>
            <person name="Klenk H.-P."/>
        </authorList>
    </citation>
    <scope>NUCLEOTIDE SEQUENCE [LARGE SCALE GENOMIC DNA]</scope>
    <source>
        <strain evidence="2 3">DSM 17294</strain>
    </source>
</reference>
<dbReference type="RefSeq" id="WP_184840320.1">
    <property type="nucleotide sequence ID" value="NZ_BAAAVN010000002.1"/>
</dbReference>